<sequence>MAALRRAAAVAWPRLPGLRRPGVRAVSSGDRASSSGSLQVYPSPILRRLEREEVGSGEYIKNPDYHGFDSDPEVDLWNMRAAFFCGLSLMIVLGTAFVSYLPEKGMKSWARREAERQVMEREAQGLPVMDYYYFDPSKIVLPPEEEE</sequence>
<comment type="subcellular location">
    <subcellularLocation>
        <location evidence="2">Mitochondrion inner membrane</location>
        <topology evidence="2">Single-pass membrane protein</topology>
    </subcellularLocation>
</comment>
<dbReference type="InterPro" id="IPR019329">
    <property type="entry name" value="NADH_UbQ_OxRdtase_ESSS_su"/>
</dbReference>
<dbReference type="Pfam" id="PF10183">
    <property type="entry name" value="ESSS"/>
    <property type="match status" value="1"/>
</dbReference>
<keyword evidence="8" id="KW-0999">Mitochondrion inner membrane</keyword>
<evidence type="ECO:0000256" key="11">
    <source>
        <dbReference type="ARBA" id="ARBA00022989"/>
    </source>
</evidence>
<keyword evidence="19" id="KW-1185">Reference proteome</keyword>
<evidence type="ECO:0000256" key="6">
    <source>
        <dbReference type="ARBA" id="ARBA00022660"/>
    </source>
</evidence>
<evidence type="ECO:0000256" key="10">
    <source>
        <dbReference type="ARBA" id="ARBA00022982"/>
    </source>
</evidence>
<proteinExistence type="inferred from homology"/>
<evidence type="ECO:0000313" key="19">
    <source>
        <dbReference type="Proteomes" id="UP001142489"/>
    </source>
</evidence>
<evidence type="ECO:0000256" key="14">
    <source>
        <dbReference type="ARBA" id="ARBA00030753"/>
    </source>
</evidence>
<keyword evidence="12" id="KW-0496">Mitochondrion</keyword>
<evidence type="ECO:0000256" key="2">
    <source>
        <dbReference type="ARBA" id="ARBA00004434"/>
    </source>
</evidence>
<dbReference type="EMBL" id="JAPFRF010000011">
    <property type="protein sequence ID" value="KAJ7317575.1"/>
    <property type="molecule type" value="Genomic_DNA"/>
</dbReference>
<dbReference type="OrthoDB" id="5917019at2759"/>
<evidence type="ECO:0000256" key="17">
    <source>
        <dbReference type="SAM" id="Phobius"/>
    </source>
</evidence>
<comment type="subunit">
    <text evidence="16">Complex I is composed of 45 different subunits. Interacts with BCAP31.</text>
</comment>
<gene>
    <name evidence="18" type="ORF">JRQ81_003737</name>
</gene>
<accession>A0A9Q0XMA9</accession>
<reference evidence="18" key="1">
    <citation type="journal article" date="2023" name="DNA Res.">
        <title>Chromosome-level genome assembly of Phrynocephalus forsythii using third-generation DNA sequencing and Hi-C analysis.</title>
        <authorList>
            <person name="Qi Y."/>
            <person name="Zhao W."/>
            <person name="Zhao Y."/>
            <person name="Niu C."/>
            <person name="Cao S."/>
            <person name="Zhang Y."/>
        </authorList>
    </citation>
    <scope>NUCLEOTIDE SEQUENCE</scope>
    <source>
        <tissue evidence="18">Muscle</tissue>
    </source>
</reference>
<comment type="function">
    <text evidence="1">Accessory subunit of the mitochondrial membrane respiratory chain NADH dehydrogenase (Complex I), that is believed not to be involved in catalysis. Complex I functions in the transfer of electrons from NADH to the respiratory chain. The immediate electron acceptor for the enzyme is believed to be ubiquinone.</text>
</comment>
<keyword evidence="13 17" id="KW-0472">Membrane</keyword>
<keyword evidence="7 17" id="KW-0812">Transmembrane</keyword>
<keyword evidence="10" id="KW-0249">Electron transport</keyword>
<dbReference type="AlphaFoldDB" id="A0A9Q0XMA9"/>
<keyword evidence="5" id="KW-0813">Transport</keyword>
<evidence type="ECO:0000256" key="15">
    <source>
        <dbReference type="ARBA" id="ARBA00031387"/>
    </source>
</evidence>
<evidence type="ECO:0000313" key="18">
    <source>
        <dbReference type="EMBL" id="KAJ7317575.1"/>
    </source>
</evidence>
<dbReference type="GO" id="GO:0005743">
    <property type="term" value="C:mitochondrial inner membrane"/>
    <property type="evidence" value="ECO:0007669"/>
    <property type="project" value="UniProtKB-SubCell"/>
</dbReference>
<keyword evidence="9" id="KW-0809">Transit peptide</keyword>
<dbReference type="Proteomes" id="UP001142489">
    <property type="component" value="Unassembled WGS sequence"/>
</dbReference>
<dbReference type="PANTHER" id="PTHR13327:SF0">
    <property type="entry name" value="NADH DEHYDROGENASE [UBIQUINONE] 1 BETA SUBCOMPLEX SUBUNIT 11, MITOCHONDRIAL"/>
    <property type="match status" value="1"/>
</dbReference>
<evidence type="ECO:0000256" key="8">
    <source>
        <dbReference type="ARBA" id="ARBA00022792"/>
    </source>
</evidence>
<protein>
    <recommendedName>
        <fullName evidence="4">NADH dehydrogenase [ubiquinone] 1 beta subcomplex subunit 11, mitochondrial</fullName>
    </recommendedName>
    <alternativeName>
        <fullName evidence="15">Complex I-ESSS</fullName>
    </alternativeName>
    <alternativeName>
        <fullName evidence="14">NADH-ubiquinone oxidoreductase ESSS subunit</fullName>
    </alternativeName>
</protein>
<evidence type="ECO:0000256" key="3">
    <source>
        <dbReference type="ARBA" id="ARBA00008915"/>
    </source>
</evidence>
<evidence type="ECO:0000256" key="1">
    <source>
        <dbReference type="ARBA" id="ARBA00003195"/>
    </source>
</evidence>
<evidence type="ECO:0000256" key="16">
    <source>
        <dbReference type="ARBA" id="ARBA00046528"/>
    </source>
</evidence>
<evidence type="ECO:0000256" key="12">
    <source>
        <dbReference type="ARBA" id="ARBA00023128"/>
    </source>
</evidence>
<evidence type="ECO:0000256" key="9">
    <source>
        <dbReference type="ARBA" id="ARBA00022946"/>
    </source>
</evidence>
<keyword evidence="6" id="KW-0679">Respiratory chain</keyword>
<feature type="transmembrane region" description="Helical" evidence="17">
    <location>
        <begin position="81"/>
        <end position="102"/>
    </location>
</feature>
<evidence type="ECO:0000256" key="13">
    <source>
        <dbReference type="ARBA" id="ARBA00023136"/>
    </source>
</evidence>
<evidence type="ECO:0000256" key="5">
    <source>
        <dbReference type="ARBA" id="ARBA00022448"/>
    </source>
</evidence>
<evidence type="ECO:0000256" key="7">
    <source>
        <dbReference type="ARBA" id="ARBA00022692"/>
    </source>
</evidence>
<keyword evidence="11 17" id="KW-1133">Transmembrane helix</keyword>
<name>A0A9Q0XMA9_9SAUR</name>
<comment type="caution">
    <text evidence="18">The sequence shown here is derived from an EMBL/GenBank/DDBJ whole genome shotgun (WGS) entry which is preliminary data.</text>
</comment>
<organism evidence="18 19">
    <name type="scientific">Phrynocephalus forsythii</name>
    <dbReference type="NCBI Taxonomy" id="171643"/>
    <lineage>
        <taxon>Eukaryota</taxon>
        <taxon>Metazoa</taxon>
        <taxon>Chordata</taxon>
        <taxon>Craniata</taxon>
        <taxon>Vertebrata</taxon>
        <taxon>Euteleostomi</taxon>
        <taxon>Lepidosauria</taxon>
        <taxon>Squamata</taxon>
        <taxon>Bifurcata</taxon>
        <taxon>Unidentata</taxon>
        <taxon>Episquamata</taxon>
        <taxon>Toxicofera</taxon>
        <taxon>Iguania</taxon>
        <taxon>Acrodonta</taxon>
        <taxon>Agamidae</taxon>
        <taxon>Agaminae</taxon>
        <taxon>Phrynocephalus</taxon>
    </lineage>
</organism>
<comment type="similarity">
    <text evidence="3">Belongs to the complex I NDUFB11 subunit family.</text>
</comment>
<evidence type="ECO:0000256" key="4">
    <source>
        <dbReference type="ARBA" id="ARBA00018632"/>
    </source>
</evidence>
<dbReference type="PANTHER" id="PTHR13327">
    <property type="entry name" value="NADH-UBIQUINONE OXIDOREDUCTASE ESSS SUBUNIT, MITOCHONDRIAL PRECURSOR"/>
    <property type="match status" value="1"/>
</dbReference>